<evidence type="ECO:0000256" key="3">
    <source>
        <dbReference type="SAM" id="MobiDB-lite"/>
    </source>
</evidence>
<dbReference type="InterPro" id="IPR005702">
    <property type="entry name" value="Wzc-like_C"/>
</dbReference>
<dbReference type="SUPFAM" id="SSF52540">
    <property type="entry name" value="P-loop containing nucleoside triphosphate hydrolases"/>
    <property type="match status" value="1"/>
</dbReference>
<accession>A0A9X3AL44</accession>
<proteinExistence type="predicted"/>
<gene>
    <name evidence="4" type="ORF">N0B51_07145</name>
</gene>
<evidence type="ECO:0000313" key="4">
    <source>
        <dbReference type="EMBL" id="MCT2558753.1"/>
    </source>
</evidence>
<organism evidence="4 5">
    <name type="scientific">Tsuneonella litorea</name>
    <dbReference type="NCBI Taxonomy" id="2976475"/>
    <lineage>
        <taxon>Bacteria</taxon>
        <taxon>Pseudomonadati</taxon>
        <taxon>Pseudomonadota</taxon>
        <taxon>Alphaproteobacteria</taxon>
        <taxon>Sphingomonadales</taxon>
        <taxon>Erythrobacteraceae</taxon>
        <taxon>Tsuneonella</taxon>
    </lineage>
</organism>
<feature type="region of interest" description="Disordered" evidence="3">
    <location>
        <begin position="1"/>
        <end position="25"/>
    </location>
</feature>
<sequence length="343" mass="35659">MTEQTKIPLPGKPDDEASGAGSGSLLERASGIFGLTPFRPAKMPARLEEPAMKRARAVKPEAPVATEPQTGPVEPEAGHDAPLPVVSPARAPSPVIDQPVRFGGPRHAIDRAKLADSGMIVPEDGATALLEEFRIVKRQVIAAAKAAADPSARRVLVSSPHPGEGKTFCAVNLAIAMAGERDGEVLLVDADFAKPSVLSTLGLPKGRGLMDALADPSLAVEDLVLATDIPGLFVLAAGEQSNADSEFLASARTAQVLDRLTRGAPNRMVVFDSPPALAASPAAELAKHVGQALLVCRADRTGRSALEDAVQLLGACPDIKLLLNAAHFSPSGRRFGTYYGYGG</sequence>
<comment type="caution">
    <text evidence="4">The sequence shown here is derived from an EMBL/GenBank/DDBJ whole genome shotgun (WGS) entry which is preliminary data.</text>
</comment>
<name>A0A9X3AL44_9SPHN</name>
<dbReference type="PANTHER" id="PTHR32309">
    <property type="entry name" value="TYROSINE-PROTEIN KINASE"/>
    <property type="match status" value="1"/>
</dbReference>
<evidence type="ECO:0000256" key="2">
    <source>
        <dbReference type="ARBA" id="ARBA00022840"/>
    </source>
</evidence>
<evidence type="ECO:0000256" key="1">
    <source>
        <dbReference type="ARBA" id="ARBA00022741"/>
    </source>
</evidence>
<keyword evidence="2" id="KW-0067">ATP-binding</keyword>
<reference evidence="4" key="1">
    <citation type="submission" date="2022-09" db="EMBL/GenBank/DDBJ databases">
        <title>The genome sequence of Tsuneonella sp. YG55.</title>
        <authorList>
            <person name="Liu Y."/>
        </authorList>
    </citation>
    <scope>NUCLEOTIDE SEQUENCE</scope>
    <source>
        <strain evidence="4">YG55</strain>
    </source>
</reference>
<dbReference type="InterPro" id="IPR027417">
    <property type="entry name" value="P-loop_NTPase"/>
</dbReference>
<dbReference type="CDD" id="cd05387">
    <property type="entry name" value="BY-kinase"/>
    <property type="match status" value="1"/>
</dbReference>
<protein>
    <submittedName>
        <fullName evidence="4">AAA family ATPase</fullName>
    </submittedName>
</protein>
<feature type="region of interest" description="Disordered" evidence="3">
    <location>
        <begin position="52"/>
        <end position="103"/>
    </location>
</feature>
<evidence type="ECO:0000313" key="5">
    <source>
        <dbReference type="Proteomes" id="UP001142648"/>
    </source>
</evidence>
<dbReference type="Gene3D" id="3.40.50.300">
    <property type="entry name" value="P-loop containing nucleotide triphosphate hydrolases"/>
    <property type="match status" value="1"/>
</dbReference>
<dbReference type="Proteomes" id="UP001142648">
    <property type="component" value="Unassembled WGS sequence"/>
</dbReference>
<dbReference type="PANTHER" id="PTHR32309:SF31">
    <property type="entry name" value="CAPSULAR EXOPOLYSACCHARIDE FAMILY"/>
    <property type="match status" value="1"/>
</dbReference>
<keyword evidence="1" id="KW-0547">Nucleotide-binding</keyword>
<dbReference type="InterPro" id="IPR050445">
    <property type="entry name" value="Bact_polysacc_biosynth/exp"/>
</dbReference>
<feature type="compositionally biased region" description="Low complexity" evidence="3">
    <location>
        <begin position="81"/>
        <end position="95"/>
    </location>
</feature>
<keyword evidence="5" id="KW-1185">Reference proteome</keyword>
<dbReference type="AlphaFoldDB" id="A0A9X3AL44"/>
<dbReference type="RefSeq" id="WP_259961625.1">
    <property type="nucleotide sequence ID" value="NZ_JAOAMV010000003.1"/>
</dbReference>
<dbReference type="EMBL" id="JAOAMV010000003">
    <property type="protein sequence ID" value="MCT2558753.1"/>
    <property type="molecule type" value="Genomic_DNA"/>
</dbReference>